<keyword evidence="2" id="KW-0808">Transferase</keyword>
<dbReference type="SUPFAM" id="SSF52833">
    <property type="entry name" value="Thioredoxin-like"/>
    <property type="match status" value="1"/>
</dbReference>
<dbReference type="InterPro" id="IPR036249">
    <property type="entry name" value="Thioredoxin-like_sf"/>
</dbReference>
<feature type="domain" description="GST N-terminal" evidence="1">
    <location>
        <begin position="45"/>
        <end position="110"/>
    </location>
</feature>
<organism evidence="2 3">
    <name type="scientific">Aquabacterium commune</name>
    <dbReference type="NCBI Taxonomy" id="70586"/>
    <lineage>
        <taxon>Bacteria</taxon>
        <taxon>Pseudomonadati</taxon>
        <taxon>Pseudomonadota</taxon>
        <taxon>Betaproteobacteria</taxon>
        <taxon>Burkholderiales</taxon>
        <taxon>Aquabacterium</taxon>
    </lineage>
</organism>
<dbReference type="InterPro" id="IPR004045">
    <property type="entry name" value="Glutathione_S-Trfase_N"/>
</dbReference>
<keyword evidence="3" id="KW-1185">Reference proteome</keyword>
<dbReference type="Proteomes" id="UP000294593">
    <property type="component" value="Unassembled WGS sequence"/>
</dbReference>
<dbReference type="Pfam" id="PF13410">
    <property type="entry name" value="GST_C_2"/>
    <property type="match status" value="1"/>
</dbReference>
<evidence type="ECO:0000313" key="3">
    <source>
        <dbReference type="Proteomes" id="UP000294593"/>
    </source>
</evidence>
<gene>
    <name evidence="2" type="ORF">EV672_11023</name>
</gene>
<evidence type="ECO:0000259" key="1">
    <source>
        <dbReference type="Pfam" id="PF13409"/>
    </source>
</evidence>
<dbReference type="CDD" id="cd03043">
    <property type="entry name" value="GST_N_1"/>
    <property type="match status" value="1"/>
</dbReference>
<dbReference type="InterPro" id="IPR036282">
    <property type="entry name" value="Glutathione-S-Trfase_C_sf"/>
</dbReference>
<dbReference type="AlphaFoldDB" id="A0A4V3CV22"/>
<dbReference type="Gene3D" id="1.20.1050.10">
    <property type="match status" value="1"/>
</dbReference>
<comment type="caution">
    <text evidence="2">The sequence shown here is derived from an EMBL/GenBank/DDBJ whole genome shotgun (WGS) entry which is preliminary data.</text>
</comment>
<dbReference type="GO" id="GO:0016034">
    <property type="term" value="F:maleylacetoacetate isomerase activity"/>
    <property type="evidence" value="ECO:0007669"/>
    <property type="project" value="TreeGrafter"/>
</dbReference>
<dbReference type="OrthoDB" id="9799538at2"/>
<name>A0A4V3CV22_9BURK</name>
<dbReference type="EMBL" id="SNXW01000010">
    <property type="protein sequence ID" value="TDP80808.1"/>
    <property type="molecule type" value="Genomic_DNA"/>
</dbReference>
<proteinExistence type="predicted"/>
<reference evidence="2 3" key="1">
    <citation type="submission" date="2019-03" db="EMBL/GenBank/DDBJ databases">
        <title>Genomic Encyclopedia of Type Strains, Phase IV (KMG-IV): sequencing the most valuable type-strain genomes for metagenomic binning, comparative biology and taxonomic classification.</title>
        <authorList>
            <person name="Goeker M."/>
        </authorList>
    </citation>
    <scope>NUCLEOTIDE SEQUENCE [LARGE SCALE GENOMIC DNA]</scope>
    <source>
        <strain evidence="2 3">DSM 11901</strain>
    </source>
</reference>
<dbReference type="GO" id="GO:0006559">
    <property type="term" value="P:L-phenylalanine catabolic process"/>
    <property type="evidence" value="ECO:0007669"/>
    <property type="project" value="TreeGrafter"/>
</dbReference>
<dbReference type="RefSeq" id="WP_133610748.1">
    <property type="nucleotide sequence ID" value="NZ_SNXW01000010.1"/>
</dbReference>
<sequence>MATVAPPAVKTRAAAKKAPSSKVGAAKPAASVSSGTTLTLTSKNYSSWSLRGWLLVRFAGLPFQEHVLPPDDPSTRAEILLLSSSILVPSLVHEGVHVWDTLALAEYLHEVCPEAKLLPTDRAARAHCRAISGEMHSGFASLRASLPMNLRAHFPKFKVWSRAQADIDRICTIWRDCLAQYGGPFLFGQHRTIADAMYAPVCTRFATYDVPLDPVCAAYRDLMLGQPEMQEWLRGAQAEPADIDELDVEF</sequence>
<evidence type="ECO:0000313" key="2">
    <source>
        <dbReference type="EMBL" id="TDP80808.1"/>
    </source>
</evidence>
<dbReference type="GO" id="GO:0004364">
    <property type="term" value="F:glutathione transferase activity"/>
    <property type="evidence" value="ECO:0007669"/>
    <property type="project" value="TreeGrafter"/>
</dbReference>
<dbReference type="GO" id="GO:0006749">
    <property type="term" value="P:glutathione metabolic process"/>
    <property type="evidence" value="ECO:0007669"/>
    <property type="project" value="TreeGrafter"/>
</dbReference>
<dbReference type="Gene3D" id="3.40.30.10">
    <property type="entry name" value="Glutaredoxin"/>
    <property type="match status" value="1"/>
</dbReference>
<protein>
    <submittedName>
        <fullName evidence="2">Glutathione S-transferase</fullName>
    </submittedName>
</protein>
<dbReference type="CDD" id="cd03194">
    <property type="entry name" value="GST_C_3"/>
    <property type="match status" value="1"/>
</dbReference>
<dbReference type="SUPFAM" id="SSF47616">
    <property type="entry name" value="GST C-terminal domain-like"/>
    <property type="match status" value="1"/>
</dbReference>
<dbReference type="PANTHER" id="PTHR42673:SF4">
    <property type="entry name" value="MALEYLACETOACETATE ISOMERASE"/>
    <property type="match status" value="1"/>
</dbReference>
<dbReference type="PANTHER" id="PTHR42673">
    <property type="entry name" value="MALEYLACETOACETATE ISOMERASE"/>
    <property type="match status" value="1"/>
</dbReference>
<accession>A0A4V3CV22</accession>
<dbReference type="Pfam" id="PF13409">
    <property type="entry name" value="GST_N_2"/>
    <property type="match status" value="1"/>
</dbReference>